<protein>
    <recommendedName>
        <fullName evidence="4">Gluconeogenesis factor</fullName>
    </recommendedName>
</protein>
<keyword evidence="1" id="KW-0963">Cytoplasm</keyword>
<dbReference type="SUPFAM" id="SSF142338">
    <property type="entry name" value="CofD-like"/>
    <property type="match status" value="1"/>
</dbReference>
<dbReference type="PANTHER" id="PTHR30135">
    <property type="entry name" value="UNCHARACTERIZED PROTEIN YVCK-RELATED"/>
    <property type="match status" value="1"/>
</dbReference>
<dbReference type="AlphaFoldDB" id="A0A1F7UTX9"/>
<accession>A0A1F7UTX9</accession>
<evidence type="ECO:0000256" key="1">
    <source>
        <dbReference type="ARBA" id="ARBA00022490"/>
    </source>
</evidence>
<name>A0A1F7UTX9_9BACT</name>
<dbReference type="PANTHER" id="PTHR30135:SF3">
    <property type="entry name" value="GLUCONEOGENESIS FACTOR-RELATED"/>
    <property type="match status" value="1"/>
</dbReference>
<evidence type="ECO:0000313" key="3">
    <source>
        <dbReference type="Proteomes" id="UP000176897"/>
    </source>
</evidence>
<reference evidence="2 3" key="1">
    <citation type="journal article" date="2016" name="Nat. Commun.">
        <title>Thousands of microbial genomes shed light on interconnected biogeochemical processes in an aquifer system.</title>
        <authorList>
            <person name="Anantharaman K."/>
            <person name="Brown C.T."/>
            <person name="Hug L.A."/>
            <person name="Sharon I."/>
            <person name="Castelle C.J."/>
            <person name="Probst A.J."/>
            <person name="Thomas B.C."/>
            <person name="Singh A."/>
            <person name="Wilkins M.J."/>
            <person name="Karaoz U."/>
            <person name="Brodie E.L."/>
            <person name="Williams K.H."/>
            <person name="Hubbard S.S."/>
            <person name="Banfield J.F."/>
        </authorList>
    </citation>
    <scope>NUCLEOTIDE SEQUENCE [LARGE SCALE GENOMIC DNA]</scope>
</reference>
<dbReference type="NCBIfam" id="TIGR01826">
    <property type="entry name" value="CofD_related"/>
    <property type="match status" value="1"/>
</dbReference>
<comment type="caution">
    <text evidence="2">The sequence shown here is derived from an EMBL/GenBank/DDBJ whole genome shotgun (WGS) entry which is preliminary data.</text>
</comment>
<dbReference type="STRING" id="1802401.A3B21_00035"/>
<dbReference type="EMBL" id="MGEJ01000002">
    <property type="protein sequence ID" value="OGL81751.1"/>
    <property type="molecule type" value="Genomic_DNA"/>
</dbReference>
<evidence type="ECO:0000313" key="2">
    <source>
        <dbReference type="EMBL" id="OGL81751.1"/>
    </source>
</evidence>
<dbReference type="Gene3D" id="3.40.50.10680">
    <property type="entry name" value="CofD-like domains"/>
    <property type="match status" value="1"/>
</dbReference>
<dbReference type="InterPro" id="IPR010119">
    <property type="entry name" value="Gluconeogen_factor"/>
</dbReference>
<sequence>MEPKVVTIGGGTGHYEFLRALRRLELEPTALVSMADDGESSGEMRDKYGALPPGDLLQCLTALTTLPREVVRHILRTRMTRGALGGHNIGNLVLTFAASHGGSFLDAVAELEDILKVRGHVLPITVGQVRLHGVSERGVEVHGEARFDQLGKLLRPGDRITRVWLDPNEPAVEEALEVIRRAQFLFLMPGDLWSSIAPVLLVQGVYEAIAASRAQIIYTCNLVTTRGQTDNFTVVDFVTTLDHLLPRPVDTVLYHSHGIDADRSVRYAAKDQAYSVEFGDLSRLSGRKLLGSDYLAPGELVRHNHAQLALVLGILLGKLPPHSMQGAWQSAVG</sequence>
<dbReference type="Proteomes" id="UP000176897">
    <property type="component" value="Unassembled WGS sequence"/>
</dbReference>
<dbReference type="InterPro" id="IPR002882">
    <property type="entry name" value="CofD"/>
</dbReference>
<dbReference type="InterPro" id="IPR038136">
    <property type="entry name" value="CofD-like_dom_sf"/>
</dbReference>
<dbReference type="GO" id="GO:0043743">
    <property type="term" value="F:LPPG:FO 2-phospho-L-lactate transferase activity"/>
    <property type="evidence" value="ECO:0007669"/>
    <property type="project" value="InterPro"/>
</dbReference>
<dbReference type="CDD" id="cd07187">
    <property type="entry name" value="YvcK_like"/>
    <property type="match status" value="1"/>
</dbReference>
<proteinExistence type="predicted"/>
<dbReference type="Pfam" id="PF01933">
    <property type="entry name" value="CofD"/>
    <property type="match status" value="1"/>
</dbReference>
<organism evidence="2 3">
    <name type="scientific">Candidatus Uhrbacteria bacterium RIFCSPLOWO2_01_FULL_47_24</name>
    <dbReference type="NCBI Taxonomy" id="1802401"/>
    <lineage>
        <taxon>Bacteria</taxon>
        <taxon>Candidatus Uhriibacteriota</taxon>
    </lineage>
</organism>
<gene>
    <name evidence="2" type="ORF">A3B21_00035</name>
</gene>
<evidence type="ECO:0008006" key="4">
    <source>
        <dbReference type="Google" id="ProtNLM"/>
    </source>
</evidence>